<dbReference type="Proteomes" id="UP001211005">
    <property type="component" value="Plasmid unnamed3"/>
</dbReference>
<dbReference type="Pfam" id="PF20862">
    <property type="entry name" value="DUF6843"/>
    <property type="match status" value="1"/>
</dbReference>
<gene>
    <name evidence="2" type="ORF">O3303_21815</name>
</gene>
<dbReference type="InterPro" id="IPR049293">
    <property type="entry name" value="DUF6843"/>
</dbReference>
<protein>
    <recommendedName>
        <fullName evidence="1">DUF6843 domain-containing protein</fullName>
    </recommendedName>
</protein>
<sequence length="164" mass="18768">MEHNGSEKFWKMRTIFIALISVFVTACKNHEGDVIIVPNKYTGYIIIIHGQSSPKSQEYTGRRIIYRIPKSGILQTRFSVNEDWVKFPNFYYGDINTENKIYFESNPSKIPDSIHVASGGSIYTTGGNTKNKLTYTVYYIGNRAQTNKAFLDVESINPDILLRK</sequence>
<organism evidence="2 3">
    <name type="scientific">Hymenobacter canadensis</name>
    <dbReference type="NCBI Taxonomy" id="2999067"/>
    <lineage>
        <taxon>Bacteria</taxon>
        <taxon>Pseudomonadati</taxon>
        <taxon>Bacteroidota</taxon>
        <taxon>Cytophagia</taxon>
        <taxon>Cytophagales</taxon>
        <taxon>Hymenobacteraceae</taxon>
        <taxon>Hymenobacter</taxon>
    </lineage>
</organism>
<name>A0ABY7LVK6_9BACT</name>
<geneLocation type="plasmid" evidence="2 3">
    <name>unnamed3</name>
</geneLocation>
<feature type="domain" description="DUF6843" evidence="1">
    <location>
        <begin position="33"/>
        <end position="145"/>
    </location>
</feature>
<evidence type="ECO:0000259" key="1">
    <source>
        <dbReference type="Pfam" id="PF20862"/>
    </source>
</evidence>
<dbReference type="RefSeq" id="WP_269562410.1">
    <property type="nucleotide sequence ID" value="NZ_CP114770.1"/>
</dbReference>
<keyword evidence="2" id="KW-0614">Plasmid</keyword>
<evidence type="ECO:0000313" key="3">
    <source>
        <dbReference type="Proteomes" id="UP001211005"/>
    </source>
</evidence>
<evidence type="ECO:0000313" key="2">
    <source>
        <dbReference type="EMBL" id="WBA44391.1"/>
    </source>
</evidence>
<keyword evidence="3" id="KW-1185">Reference proteome</keyword>
<accession>A0ABY7LVK6</accession>
<reference evidence="2 3" key="1">
    <citation type="submission" date="2022-12" db="EMBL/GenBank/DDBJ databases">
        <title>Hymenobacter canadensis sp. nov. isolated from lake water of the Cambridge Bay, Canada.</title>
        <authorList>
            <person name="Kim W.H."/>
            <person name="Lee Y.M."/>
        </authorList>
    </citation>
    <scope>NUCLEOTIDE SEQUENCE [LARGE SCALE GENOMIC DNA]</scope>
    <source>
        <strain evidence="2 3">PAMC 29467</strain>
        <plasmid evidence="2 3">unnamed3</plasmid>
    </source>
</reference>
<proteinExistence type="predicted"/>
<dbReference type="EMBL" id="CP114770">
    <property type="protein sequence ID" value="WBA44391.1"/>
    <property type="molecule type" value="Genomic_DNA"/>
</dbReference>